<evidence type="ECO:0000256" key="6">
    <source>
        <dbReference type="ARBA" id="ARBA00022989"/>
    </source>
</evidence>
<dbReference type="InterPro" id="IPR009582">
    <property type="entry name" value="Spc2/SPCS2"/>
</dbReference>
<reference evidence="10 11" key="1">
    <citation type="journal article" date="2018" name="Sci. Rep.">
        <title>Comparative analysis of the Pocillopora damicornis genome highlights role of immune system in coral evolution.</title>
        <authorList>
            <person name="Cunning R."/>
            <person name="Bay R.A."/>
            <person name="Gillette P."/>
            <person name="Baker A.C."/>
            <person name="Traylor-Knowles N."/>
        </authorList>
    </citation>
    <scope>NUCLEOTIDE SEQUENCE [LARGE SCALE GENOMIC DNA]</scope>
    <source>
        <strain evidence="10">RSMAS</strain>
        <tissue evidence="10">Whole animal</tissue>
    </source>
</reference>
<evidence type="ECO:0000313" key="11">
    <source>
        <dbReference type="Proteomes" id="UP000275408"/>
    </source>
</evidence>
<comment type="subcellular location">
    <subcellularLocation>
        <location evidence="1 9">Endoplasmic reticulum membrane</location>
        <topology evidence="1 9">Multi-pass membrane protein</topology>
    </subcellularLocation>
</comment>
<keyword evidence="7 9" id="KW-0472">Membrane</keyword>
<sequence>MASGGSKKKGGKPGMFEKWNIDDQPVKIDKWDCNAVKNALDDAAKKVLTEGFGFVEDYTKTDIRLAICTISCCCALTALIYDYLYPFPVSWPILITCVLSYFFLMTVLTIFTTFVEKNYIMFAVQKSEAGVGPDNYWRLHSTLKRYDHNYSLTIIYKDGDTKKERQQTISKSVASWFDEEGTLLKDIMEKDVRLPRGDTTVYRASGVKEHSTHFAFMS</sequence>
<feature type="transmembrane region" description="Helical" evidence="9">
    <location>
        <begin position="91"/>
        <end position="115"/>
    </location>
</feature>
<dbReference type="STRING" id="46731.A0A3M6T798"/>
<dbReference type="GO" id="GO:0008233">
    <property type="term" value="F:peptidase activity"/>
    <property type="evidence" value="ECO:0007669"/>
    <property type="project" value="UniProtKB-UniRule"/>
</dbReference>
<keyword evidence="6 9" id="KW-1133">Transmembrane helix</keyword>
<keyword evidence="5 9" id="KW-0256">Endoplasmic reticulum</keyword>
<evidence type="ECO:0000256" key="4">
    <source>
        <dbReference type="ARBA" id="ARBA00022692"/>
    </source>
</evidence>
<dbReference type="AlphaFoldDB" id="A0A3M6T798"/>
<comment type="similarity">
    <text evidence="2 9">Belongs to the SPCS2 family.</text>
</comment>
<comment type="function">
    <text evidence="8 9">Component of the signal peptidase complex (SPC) which catalyzes the cleavage of N-terminal signal sequences from nascent proteins as they are translocated into the lumen of the endoplasmic reticulum. Enhances the enzymatic activity of SPC and facilitates the interactions between different components of the translocation site.</text>
</comment>
<evidence type="ECO:0000313" key="10">
    <source>
        <dbReference type="EMBL" id="RMX37168.1"/>
    </source>
</evidence>
<dbReference type="OrthoDB" id="29558at2759"/>
<evidence type="ECO:0000256" key="5">
    <source>
        <dbReference type="ARBA" id="ARBA00022824"/>
    </source>
</evidence>
<accession>A0A3M6T798</accession>
<dbReference type="GO" id="GO:0005787">
    <property type="term" value="C:signal peptidase complex"/>
    <property type="evidence" value="ECO:0007669"/>
    <property type="project" value="UniProtKB-UniRule"/>
</dbReference>
<dbReference type="GO" id="GO:0045047">
    <property type="term" value="P:protein targeting to ER"/>
    <property type="evidence" value="ECO:0007669"/>
    <property type="project" value="TreeGrafter"/>
</dbReference>
<evidence type="ECO:0000256" key="8">
    <source>
        <dbReference type="ARBA" id="ARBA00045608"/>
    </source>
</evidence>
<dbReference type="Proteomes" id="UP000275408">
    <property type="component" value="Unassembled WGS sequence"/>
</dbReference>
<feature type="transmembrane region" description="Helical" evidence="9">
    <location>
        <begin position="65"/>
        <end position="85"/>
    </location>
</feature>
<evidence type="ECO:0000256" key="1">
    <source>
        <dbReference type="ARBA" id="ARBA00004477"/>
    </source>
</evidence>
<evidence type="ECO:0000256" key="9">
    <source>
        <dbReference type="RuleBase" id="RU368033"/>
    </source>
</evidence>
<organism evidence="10 11">
    <name type="scientific">Pocillopora damicornis</name>
    <name type="common">Cauliflower coral</name>
    <name type="synonym">Millepora damicornis</name>
    <dbReference type="NCBI Taxonomy" id="46731"/>
    <lineage>
        <taxon>Eukaryota</taxon>
        <taxon>Metazoa</taxon>
        <taxon>Cnidaria</taxon>
        <taxon>Anthozoa</taxon>
        <taxon>Hexacorallia</taxon>
        <taxon>Scleractinia</taxon>
        <taxon>Astrocoeniina</taxon>
        <taxon>Pocilloporidae</taxon>
        <taxon>Pocillopora</taxon>
    </lineage>
</organism>
<dbReference type="EMBL" id="RCHS01004182">
    <property type="protein sequence ID" value="RMX37168.1"/>
    <property type="molecule type" value="Genomic_DNA"/>
</dbReference>
<name>A0A3M6T798_POCDA</name>
<evidence type="ECO:0000256" key="7">
    <source>
        <dbReference type="ARBA" id="ARBA00023136"/>
    </source>
</evidence>
<dbReference type="PANTHER" id="PTHR13085">
    <property type="entry name" value="MICROSOMAL SIGNAL PEPTIDASE 25 KDA SUBUNIT"/>
    <property type="match status" value="1"/>
</dbReference>
<dbReference type="PANTHER" id="PTHR13085:SF0">
    <property type="entry name" value="SIGNAL PEPTIDASE COMPLEX SUBUNIT 2"/>
    <property type="match status" value="1"/>
</dbReference>
<proteinExistence type="inferred from homology"/>
<evidence type="ECO:0000256" key="2">
    <source>
        <dbReference type="ARBA" id="ARBA00007324"/>
    </source>
</evidence>
<evidence type="ECO:0000256" key="3">
    <source>
        <dbReference type="ARBA" id="ARBA00017057"/>
    </source>
</evidence>
<keyword evidence="11" id="KW-1185">Reference proteome</keyword>
<comment type="caution">
    <text evidence="10">The sequence shown here is derived from an EMBL/GenBank/DDBJ whole genome shotgun (WGS) entry which is preliminary data.</text>
</comment>
<dbReference type="Pfam" id="PF06703">
    <property type="entry name" value="SPC25"/>
    <property type="match status" value="1"/>
</dbReference>
<keyword evidence="4 9" id="KW-0812">Transmembrane</keyword>
<protein>
    <recommendedName>
        <fullName evidence="3 9">Signal peptidase complex subunit 2</fullName>
    </recommendedName>
</protein>
<gene>
    <name evidence="10" type="ORF">pdam_00010694</name>
</gene>
<dbReference type="GO" id="GO:0006465">
    <property type="term" value="P:signal peptide processing"/>
    <property type="evidence" value="ECO:0007669"/>
    <property type="project" value="UniProtKB-UniRule"/>
</dbReference>